<reference evidence="2" key="1">
    <citation type="submission" date="2021-05" db="EMBL/GenBank/DDBJ databases">
        <authorList>
            <person name="Alioto T."/>
            <person name="Alioto T."/>
            <person name="Gomez Garrido J."/>
        </authorList>
    </citation>
    <scope>NUCLEOTIDE SEQUENCE</scope>
</reference>
<evidence type="ECO:0000256" key="1">
    <source>
        <dbReference type="SAM" id="MobiDB-lite"/>
    </source>
</evidence>
<proteinExistence type="predicted"/>
<protein>
    <submittedName>
        <fullName evidence="2">Uncharacterized protein</fullName>
    </submittedName>
</protein>
<feature type="region of interest" description="Disordered" evidence="1">
    <location>
        <begin position="1"/>
        <end position="24"/>
    </location>
</feature>
<dbReference type="AlphaFoldDB" id="A0A8D8M040"/>
<feature type="region of interest" description="Disordered" evidence="1">
    <location>
        <begin position="37"/>
        <end position="63"/>
    </location>
</feature>
<evidence type="ECO:0000313" key="2">
    <source>
        <dbReference type="EMBL" id="CAG6619769.1"/>
    </source>
</evidence>
<name>A0A8D8M040_9HEMI</name>
<dbReference type="EMBL" id="HBUF01046247">
    <property type="protein sequence ID" value="CAG6619769.1"/>
    <property type="molecule type" value="Transcribed_RNA"/>
</dbReference>
<sequence>MVHHPLPAQHKYTTPPRPPSTNIHTLHTQHKPSTIIHTQHSTTHSQHSTTNINTHSHNSNTVSKTKIISRLYSRVENKVAGAPKQEGRGVYFLASTSSKKKMV</sequence>
<organism evidence="2">
    <name type="scientific">Cacopsylla melanoneura</name>
    <dbReference type="NCBI Taxonomy" id="428564"/>
    <lineage>
        <taxon>Eukaryota</taxon>
        <taxon>Metazoa</taxon>
        <taxon>Ecdysozoa</taxon>
        <taxon>Arthropoda</taxon>
        <taxon>Hexapoda</taxon>
        <taxon>Insecta</taxon>
        <taxon>Pterygota</taxon>
        <taxon>Neoptera</taxon>
        <taxon>Paraneoptera</taxon>
        <taxon>Hemiptera</taxon>
        <taxon>Sternorrhyncha</taxon>
        <taxon>Psylloidea</taxon>
        <taxon>Psyllidae</taxon>
        <taxon>Psyllinae</taxon>
        <taxon>Cacopsylla</taxon>
    </lineage>
</organism>
<accession>A0A8D8M040</accession>
<feature type="compositionally biased region" description="Low complexity" evidence="1">
    <location>
        <begin position="37"/>
        <end position="61"/>
    </location>
</feature>